<organism evidence="1 2">
    <name type="scientific">Oryza meyeriana var. granulata</name>
    <dbReference type="NCBI Taxonomy" id="110450"/>
    <lineage>
        <taxon>Eukaryota</taxon>
        <taxon>Viridiplantae</taxon>
        <taxon>Streptophyta</taxon>
        <taxon>Embryophyta</taxon>
        <taxon>Tracheophyta</taxon>
        <taxon>Spermatophyta</taxon>
        <taxon>Magnoliopsida</taxon>
        <taxon>Liliopsida</taxon>
        <taxon>Poales</taxon>
        <taxon>Poaceae</taxon>
        <taxon>BOP clade</taxon>
        <taxon>Oryzoideae</taxon>
        <taxon>Oryzeae</taxon>
        <taxon>Oryzinae</taxon>
        <taxon>Oryza</taxon>
        <taxon>Oryza meyeriana</taxon>
    </lineage>
</organism>
<gene>
    <name evidence="1" type="ORF">E2562_014223</name>
</gene>
<sequence length="138" mass="15023">MPADAEEGGGGEAKKAATEVELGVCLMVLAGEDEERGREDMNMKATKPKATEIEAWLMELAENEEGGGEATNETRKMEEEEEFVTLINELLLEPKRTTSHHEPLGGPAVWIIGSRRTLPVLLLHRSEVAVALGFSPIV</sequence>
<accession>A0A6G1BKI0</accession>
<evidence type="ECO:0000313" key="1">
    <source>
        <dbReference type="EMBL" id="KAF0888406.1"/>
    </source>
</evidence>
<protein>
    <submittedName>
        <fullName evidence="1">Uncharacterized protein</fullName>
    </submittedName>
</protein>
<evidence type="ECO:0000313" key="2">
    <source>
        <dbReference type="Proteomes" id="UP000479710"/>
    </source>
</evidence>
<dbReference type="AlphaFoldDB" id="A0A6G1BKI0"/>
<name>A0A6G1BKI0_9ORYZ</name>
<comment type="caution">
    <text evidence="1">The sequence shown here is derived from an EMBL/GenBank/DDBJ whole genome shotgun (WGS) entry which is preliminary data.</text>
</comment>
<proteinExistence type="predicted"/>
<dbReference type="EMBL" id="SPHZ02000012">
    <property type="protein sequence ID" value="KAF0888406.1"/>
    <property type="molecule type" value="Genomic_DNA"/>
</dbReference>
<keyword evidence="2" id="KW-1185">Reference proteome</keyword>
<dbReference type="Proteomes" id="UP000479710">
    <property type="component" value="Unassembled WGS sequence"/>
</dbReference>
<reference evidence="1 2" key="1">
    <citation type="submission" date="2019-11" db="EMBL/GenBank/DDBJ databases">
        <title>Whole genome sequence of Oryza granulata.</title>
        <authorList>
            <person name="Li W."/>
        </authorList>
    </citation>
    <scope>NUCLEOTIDE SEQUENCE [LARGE SCALE GENOMIC DNA]</scope>
    <source>
        <strain evidence="2">cv. Menghai</strain>
        <tissue evidence="1">Leaf</tissue>
    </source>
</reference>